<proteinExistence type="predicted"/>
<accession>A0A2P2QE09</accession>
<dbReference type="EMBL" id="GGEC01084786">
    <property type="protein sequence ID" value="MBX65270.1"/>
    <property type="molecule type" value="Transcribed_RNA"/>
</dbReference>
<organism evidence="1">
    <name type="scientific">Rhizophora mucronata</name>
    <name type="common">Asiatic mangrove</name>
    <dbReference type="NCBI Taxonomy" id="61149"/>
    <lineage>
        <taxon>Eukaryota</taxon>
        <taxon>Viridiplantae</taxon>
        <taxon>Streptophyta</taxon>
        <taxon>Embryophyta</taxon>
        <taxon>Tracheophyta</taxon>
        <taxon>Spermatophyta</taxon>
        <taxon>Magnoliopsida</taxon>
        <taxon>eudicotyledons</taxon>
        <taxon>Gunneridae</taxon>
        <taxon>Pentapetalae</taxon>
        <taxon>rosids</taxon>
        <taxon>fabids</taxon>
        <taxon>Malpighiales</taxon>
        <taxon>Rhizophoraceae</taxon>
        <taxon>Rhizophora</taxon>
    </lineage>
</organism>
<reference evidence="1" key="1">
    <citation type="submission" date="2018-02" db="EMBL/GenBank/DDBJ databases">
        <title>Rhizophora mucronata_Transcriptome.</title>
        <authorList>
            <person name="Meera S.P."/>
            <person name="Sreeshan A."/>
            <person name="Augustine A."/>
        </authorList>
    </citation>
    <scope>NUCLEOTIDE SEQUENCE</scope>
    <source>
        <tissue evidence="1">Leaf</tissue>
    </source>
</reference>
<evidence type="ECO:0000313" key="1">
    <source>
        <dbReference type="EMBL" id="MBX65270.1"/>
    </source>
</evidence>
<dbReference type="AlphaFoldDB" id="A0A2P2QE09"/>
<protein>
    <submittedName>
        <fullName evidence="1">Uncharacterized protein</fullName>
    </submittedName>
</protein>
<sequence>MSMLLFDCDAYSLGCNATPKTTCDCFVFLWNFYFCMSYLKCKLVPR</sequence>
<name>A0A2P2QE09_RHIMU</name>